<dbReference type="OrthoDB" id="4551696at2"/>
<feature type="region of interest" description="Disordered" evidence="1">
    <location>
        <begin position="1"/>
        <end position="32"/>
    </location>
</feature>
<sequence length="285" mass="30805">MSSAIPARPTRGVISPLAPHGTTARAKGRPAQGIGGCNCPKCTAALRRYDTWRRLQALNGTPLTVPVAEVSAHLRLLMDAGAGWNQLQDATGSSSSTLAAILHGKYKKVTRGTAQRILALSPGDAVPPRRAVDATGSIRRARALMAAGHTSKVIASRAGVDHTVLYALINARCDTVTKFTAERIADAYNALSQQQGPNVRAIRRAQRLGWQDPLFWEDCGQIDNPEYDPASVTVETTSGAELAEEAAWMESHGYTREQAAYRLGVTKSYLDQCIRRWPQRYGEAA</sequence>
<name>A0A3A9Z012_9ACTN</name>
<dbReference type="RefSeq" id="WP_120680540.1">
    <property type="nucleotide sequence ID" value="NZ_RBAL01000009.1"/>
</dbReference>
<keyword evidence="3" id="KW-1185">Reference proteome</keyword>
<organism evidence="2 3">
    <name type="scientific">Streptomyces hoynatensis</name>
    <dbReference type="NCBI Taxonomy" id="1141874"/>
    <lineage>
        <taxon>Bacteria</taxon>
        <taxon>Bacillati</taxon>
        <taxon>Actinomycetota</taxon>
        <taxon>Actinomycetes</taxon>
        <taxon>Kitasatosporales</taxon>
        <taxon>Streptomycetaceae</taxon>
        <taxon>Streptomyces</taxon>
    </lineage>
</organism>
<dbReference type="Proteomes" id="UP000272474">
    <property type="component" value="Unassembled WGS sequence"/>
</dbReference>
<evidence type="ECO:0000313" key="3">
    <source>
        <dbReference type="Proteomes" id="UP000272474"/>
    </source>
</evidence>
<evidence type="ECO:0000313" key="2">
    <source>
        <dbReference type="EMBL" id="RKN40766.1"/>
    </source>
</evidence>
<gene>
    <name evidence="2" type="ORF">D7294_16880</name>
</gene>
<evidence type="ECO:0000256" key="1">
    <source>
        <dbReference type="SAM" id="MobiDB-lite"/>
    </source>
</evidence>
<dbReference type="EMBL" id="RBAL01000009">
    <property type="protein sequence ID" value="RKN40766.1"/>
    <property type="molecule type" value="Genomic_DNA"/>
</dbReference>
<accession>A0A3A9Z012</accession>
<evidence type="ECO:0008006" key="4">
    <source>
        <dbReference type="Google" id="ProtNLM"/>
    </source>
</evidence>
<dbReference type="AlphaFoldDB" id="A0A3A9Z012"/>
<proteinExistence type="predicted"/>
<comment type="caution">
    <text evidence="2">The sequence shown here is derived from an EMBL/GenBank/DDBJ whole genome shotgun (WGS) entry which is preliminary data.</text>
</comment>
<protein>
    <recommendedName>
        <fullName evidence="4">Helix-turn-helix DNA binding domain protein</fullName>
    </recommendedName>
</protein>
<reference evidence="2 3" key="1">
    <citation type="journal article" date="2014" name="Int. J. Syst. Evol. Microbiol.">
        <title>Streptomyces hoynatensis sp. nov., isolated from deep marine sediment.</title>
        <authorList>
            <person name="Veyisoglu A."/>
            <person name="Sahin N."/>
        </authorList>
    </citation>
    <scope>NUCLEOTIDE SEQUENCE [LARGE SCALE GENOMIC DNA]</scope>
    <source>
        <strain evidence="2 3">KCTC 29097</strain>
    </source>
</reference>